<protein>
    <submittedName>
        <fullName evidence="3">Zinc-dependent metalloprotease</fullName>
    </submittedName>
</protein>
<dbReference type="RefSeq" id="WP_264790528.1">
    <property type="nucleotide sequence ID" value="NZ_AP026867.1"/>
</dbReference>
<keyword evidence="3" id="KW-0378">Hydrolase</keyword>
<keyword evidence="3" id="KW-0645">Protease</keyword>
<dbReference type="KEGG" id="aup:AsAng_0061520"/>
<dbReference type="InterPro" id="IPR024079">
    <property type="entry name" value="MetalloPept_cat_dom_sf"/>
</dbReference>
<keyword evidence="3" id="KW-0482">Metalloprotease</keyword>
<evidence type="ECO:0000313" key="4">
    <source>
        <dbReference type="Proteomes" id="UP001060919"/>
    </source>
</evidence>
<dbReference type="EMBL" id="AP026867">
    <property type="protein sequence ID" value="BDS15368.1"/>
    <property type="molecule type" value="Genomic_DNA"/>
</dbReference>
<dbReference type="InterPro" id="IPR026444">
    <property type="entry name" value="Secre_tail"/>
</dbReference>
<dbReference type="NCBIfam" id="TIGR04183">
    <property type="entry name" value="Por_Secre_tail"/>
    <property type="match status" value="1"/>
</dbReference>
<dbReference type="GO" id="GO:0008237">
    <property type="term" value="F:metallopeptidase activity"/>
    <property type="evidence" value="ECO:0007669"/>
    <property type="project" value="UniProtKB-KW"/>
</dbReference>
<organism evidence="3 4">
    <name type="scientific">Aureispira anguillae</name>
    <dbReference type="NCBI Taxonomy" id="2864201"/>
    <lineage>
        <taxon>Bacteria</taxon>
        <taxon>Pseudomonadati</taxon>
        <taxon>Bacteroidota</taxon>
        <taxon>Saprospiria</taxon>
        <taxon>Saprospirales</taxon>
        <taxon>Saprospiraceae</taxon>
        <taxon>Aureispira</taxon>
    </lineage>
</organism>
<gene>
    <name evidence="3" type="ORF">AsAng_0061520</name>
</gene>
<reference evidence="3" key="1">
    <citation type="submission" date="2022-09" db="EMBL/GenBank/DDBJ databases">
        <title>Aureispira anguillicida sp. nov., isolated from Leptocephalus of Japanese eel Anguilla japonica.</title>
        <authorList>
            <person name="Yuasa K."/>
            <person name="Mekata T."/>
            <person name="Ikunari K."/>
        </authorList>
    </citation>
    <scope>NUCLEOTIDE SEQUENCE</scope>
    <source>
        <strain evidence="3">EL160426</strain>
    </source>
</reference>
<name>A0A915YLL2_9BACT</name>
<dbReference type="AlphaFoldDB" id="A0A915YLL2"/>
<keyword evidence="1" id="KW-0732">Signal</keyword>
<dbReference type="Pfam" id="PF18962">
    <property type="entry name" value="Por_Secre_tail"/>
    <property type="match status" value="1"/>
</dbReference>
<feature type="chain" id="PRO_5037402399" evidence="1">
    <location>
        <begin position="25"/>
        <end position="754"/>
    </location>
</feature>
<evidence type="ECO:0000259" key="2">
    <source>
        <dbReference type="Pfam" id="PF18962"/>
    </source>
</evidence>
<keyword evidence="4" id="KW-1185">Reference proteome</keyword>
<sequence>MVRCLLYVMGLVLFVGSQVSDVQAQTTQNRAVCGVGLAEGHAIKNRMLDNRRNRVELLEKFERGRGNDSTVYVPVQFHIVNKSDGTGGESISDILANLCRLNEDYEHINVEFYLAGPIRVINQDLLYTNSFADGMANYFMGLYRVPGMVNVFVGNEIVNGISGGTTLGYYTPGLDIVYAIQGAVRYDGTTLTHELGHFFGLPHTFFGWEGKNYGSVMGNTTGRTPSIVTYNNEPVPVERIIRSGGGENCQIAADGFCDTDANYLFGFYGSAYNTGCDYAATAIDPNGWLFRPETINPTPSRFKILEGEAFLDEMWLKNNSTKDRIYPKTLVVVETEYTLAGNTVMLWQDTIGDSDSTDIYCPQNSDDNIIGVGILDVQEEFINLNGHYLDVNVTAPSAPSLTFAAANAKYTITPSTGNHRVDMDSLQVTNTSTTLTVATGTNILATDVFYNNGTQVASSARTYTLPTALAPGTSYTFPAADLRVDDTQLAGVTFGVNTYAPYKDTTGTTSENVMSYYDDLCATQFSAEQGEAMKMDIASRGFATIYATPTDITITDTVVVQHPVDNSIAPQPLVHFAWNPVNGATMYHVHIYEISFLGIPIINGEAYDVTVTGTNYWQTLTPGKRFEWRVYPLNATTFCFANNDLGSTKAKFEVFNWNVGVEDIPSEIQSSKLYPNPSGKNQDVMLEIESSIVGDAQITIFNSIGQEVMPTQAILLEKGTNVQKLSTSALTAGLYVINVKTSNGTASHKLVIKD</sequence>
<feature type="signal peptide" evidence="1">
    <location>
        <begin position="1"/>
        <end position="24"/>
    </location>
</feature>
<feature type="domain" description="Secretion system C-terminal sorting" evidence="2">
    <location>
        <begin position="673"/>
        <end position="752"/>
    </location>
</feature>
<dbReference type="Proteomes" id="UP001060919">
    <property type="component" value="Chromosome"/>
</dbReference>
<proteinExistence type="predicted"/>
<evidence type="ECO:0000256" key="1">
    <source>
        <dbReference type="SAM" id="SignalP"/>
    </source>
</evidence>
<dbReference type="SUPFAM" id="SSF55486">
    <property type="entry name" value="Metalloproteases ('zincins'), catalytic domain"/>
    <property type="match status" value="1"/>
</dbReference>
<dbReference type="Gene3D" id="3.40.390.10">
    <property type="entry name" value="Collagenase (Catalytic Domain)"/>
    <property type="match status" value="1"/>
</dbReference>
<evidence type="ECO:0000313" key="3">
    <source>
        <dbReference type="EMBL" id="BDS15368.1"/>
    </source>
</evidence>
<accession>A0A915YLL2</accession>